<sequence>MTEADMRIDAHHHVWDLDRRPQPWTEDLPVLKRSFPFAELVPQLRATGVAGAVVVHTVADLDETRELIALADAEPLVAGVVGWFDLEAGDLDDVLTAARELPGGRRLVGARHQLQVEPDKAWLDRPAVRRGLATLGRHGLTWDLVVSPEQLADVSRTVAALPEVSFVLDHAGKPPIARGDLTDWTAGLVALSRFPNVAVKLSGLVTEASREHWRVSDLRPVAAAVLEHFGPARTMYGSDWPVCLLAGADYAAVTAVFDELISPLGAGEREQVWAGTAAAVYGLEIA</sequence>
<reference evidence="3" key="1">
    <citation type="submission" date="2024-07" db="EMBL/GenBank/DDBJ databases">
        <authorList>
            <person name="Yu S.T."/>
        </authorList>
    </citation>
    <scope>NUCLEOTIDE SEQUENCE</scope>
    <source>
        <strain evidence="3">R39</strain>
    </source>
</reference>
<evidence type="ECO:0000313" key="3">
    <source>
        <dbReference type="EMBL" id="XDQ49112.1"/>
    </source>
</evidence>
<protein>
    <submittedName>
        <fullName evidence="3">Amidohydrolase</fullName>
    </submittedName>
</protein>
<dbReference type="Pfam" id="PF04909">
    <property type="entry name" value="Amidohydro_2"/>
    <property type="match status" value="1"/>
</dbReference>
<dbReference type="EMBL" id="CP163441">
    <property type="protein sequence ID" value="XDQ49112.1"/>
    <property type="molecule type" value="Genomic_DNA"/>
</dbReference>
<feature type="domain" description="Amidohydrolase-related" evidence="2">
    <location>
        <begin position="8"/>
        <end position="283"/>
    </location>
</feature>
<accession>A0AB39R2J0</accession>
<dbReference type="InterPro" id="IPR032466">
    <property type="entry name" value="Metal_Hydrolase"/>
</dbReference>
<dbReference type="PANTHER" id="PTHR43569:SF2">
    <property type="entry name" value="AMIDOHYDROLASE-RELATED DOMAIN-CONTAINING PROTEIN"/>
    <property type="match status" value="1"/>
</dbReference>
<gene>
    <name evidence="3" type="ORF">AB5J52_46400</name>
</gene>
<dbReference type="Gene3D" id="3.20.20.140">
    <property type="entry name" value="Metal-dependent hydrolases"/>
    <property type="match status" value="1"/>
</dbReference>
<comment type="similarity">
    <text evidence="1">Belongs to the metallo-dependent hydrolases superfamily.</text>
</comment>
<organism evidence="3">
    <name type="scientific">Streptomyces sp. R39</name>
    <dbReference type="NCBI Taxonomy" id="3238631"/>
    <lineage>
        <taxon>Bacteria</taxon>
        <taxon>Bacillati</taxon>
        <taxon>Actinomycetota</taxon>
        <taxon>Actinomycetes</taxon>
        <taxon>Kitasatosporales</taxon>
        <taxon>Streptomycetaceae</taxon>
        <taxon>Streptomyces</taxon>
    </lineage>
</organism>
<dbReference type="RefSeq" id="WP_369227772.1">
    <property type="nucleotide sequence ID" value="NZ_CP163441.1"/>
</dbReference>
<evidence type="ECO:0000259" key="2">
    <source>
        <dbReference type="Pfam" id="PF04909"/>
    </source>
</evidence>
<dbReference type="SUPFAM" id="SSF51556">
    <property type="entry name" value="Metallo-dependent hydrolases"/>
    <property type="match status" value="1"/>
</dbReference>
<dbReference type="GO" id="GO:0016787">
    <property type="term" value="F:hydrolase activity"/>
    <property type="evidence" value="ECO:0007669"/>
    <property type="project" value="InterPro"/>
</dbReference>
<dbReference type="AlphaFoldDB" id="A0AB39R2J0"/>
<dbReference type="InterPro" id="IPR052350">
    <property type="entry name" value="Metallo-dep_Lactonases"/>
</dbReference>
<proteinExistence type="inferred from homology"/>
<name>A0AB39R2J0_9ACTN</name>
<evidence type="ECO:0000256" key="1">
    <source>
        <dbReference type="ARBA" id="ARBA00038310"/>
    </source>
</evidence>
<dbReference type="PANTHER" id="PTHR43569">
    <property type="entry name" value="AMIDOHYDROLASE"/>
    <property type="match status" value="1"/>
</dbReference>
<dbReference type="InterPro" id="IPR006680">
    <property type="entry name" value="Amidohydro-rel"/>
</dbReference>